<dbReference type="RefSeq" id="WP_065919645.1">
    <property type="nucleotide sequence ID" value="NZ_CP016793.1"/>
</dbReference>
<dbReference type="AlphaFoldDB" id="A0A1B2HU97"/>
<dbReference type="KEGG" id="led:BBK82_40450"/>
<feature type="transmembrane region" description="Helical" evidence="1">
    <location>
        <begin position="20"/>
        <end position="40"/>
    </location>
</feature>
<reference evidence="2 3" key="1">
    <citation type="submission" date="2016-07" db="EMBL/GenBank/DDBJ databases">
        <title>Complete genome sequence of the Lentzea guizhouensis DHS C013.</title>
        <authorList>
            <person name="Cao C."/>
        </authorList>
    </citation>
    <scope>NUCLEOTIDE SEQUENCE [LARGE SCALE GENOMIC DNA]</scope>
    <source>
        <strain evidence="2 3">DHS C013</strain>
    </source>
</reference>
<feature type="transmembrane region" description="Helical" evidence="1">
    <location>
        <begin position="205"/>
        <end position="223"/>
    </location>
</feature>
<feature type="transmembrane region" description="Helical" evidence="1">
    <location>
        <begin position="60"/>
        <end position="82"/>
    </location>
</feature>
<keyword evidence="1" id="KW-1133">Transmembrane helix</keyword>
<organism evidence="2 3">
    <name type="scientific">Lentzea guizhouensis</name>
    <dbReference type="NCBI Taxonomy" id="1586287"/>
    <lineage>
        <taxon>Bacteria</taxon>
        <taxon>Bacillati</taxon>
        <taxon>Actinomycetota</taxon>
        <taxon>Actinomycetes</taxon>
        <taxon>Pseudonocardiales</taxon>
        <taxon>Pseudonocardiaceae</taxon>
        <taxon>Lentzea</taxon>
    </lineage>
</organism>
<dbReference type="STRING" id="1586287.BBK82_40450"/>
<dbReference type="Proteomes" id="UP000093053">
    <property type="component" value="Chromosome"/>
</dbReference>
<keyword evidence="1" id="KW-0472">Membrane</keyword>
<name>A0A1B2HU97_9PSEU</name>
<keyword evidence="1" id="KW-0812">Transmembrane</keyword>
<dbReference type="OrthoDB" id="4311275at2"/>
<sequence>MDKIVGELLGPFARRLAASASIATVTFWVVGVVLFFWLHPQPLPGCPSGGKDLCGALTGGWARAVPLLACLTGAMVLSYCLLFSQATSATSVLTGADWPRWPGRAGRWLESKRRKHTKRQAALTPPVRRAQAGLRWFPHGQPGHVVREAEGDDPALEPTRLGNVFAAATQHVRDQHGMELNACWRHLLAVASPTEITNLEFASRVLLGHAQAVLWLLASLFWVPLLPGTTAKLVATAALLWLARVFYRRMCQAAAHYCDGLETVIQAHAAELLKRAGRSVSLPSQRSLRLRRPAG</sequence>
<proteinExistence type="predicted"/>
<keyword evidence="3" id="KW-1185">Reference proteome</keyword>
<evidence type="ECO:0000313" key="3">
    <source>
        <dbReference type="Proteomes" id="UP000093053"/>
    </source>
</evidence>
<gene>
    <name evidence="2" type="ORF">BBK82_40450</name>
</gene>
<accession>A0A1B2HU97</accession>
<protein>
    <submittedName>
        <fullName evidence="2">Uncharacterized protein</fullName>
    </submittedName>
</protein>
<dbReference type="EMBL" id="CP016793">
    <property type="protein sequence ID" value="ANZ41309.1"/>
    <property type="molecule type" value="Genomic_DNA"/>
</dbReference>
<evidence type="ECO:0000313" key="2">
    <source>
        <dbReference type="EMBL" id="ANZ41309.1"/>
    </source>
</evidence>
<evidence type="ECO:0000256" key="1">
    <source>
        <dbReference type="SAM" id="Phobius"/>
    </source>
</evidence>
<feature type="transmembrane region" description="Helical" evidence="1">
    <location>
        <begin position="229"/>
        <end position="247"/>
    </location>
</feature>